<keyword evidence="10" id="KW-1185">Reference proteome</keyword>
<evidence type="ECO:0000256" key="3">
    <source>
        <dbReference type="ARBA" id="ARBA00022737"/>
    </source>
</evidence>
<dbReference type="InterPro" id="IPR001478">
    <property type="entry name" value="PDZ"/>
</dbReference>
<comment type="caution">
    <text evidence="9">The sequence shown here is derived from an EMBL/GenBank/DDBJ whole genome shotgun (WGS) entry which is preliminary data.</text>
</comment>
<dbReference type="InterPro" id="IPR005151">
    <property type="entry name" value="Tail-specific_protease"/>
</dbReference>
<dbReference type="Gene3D" id="3.30.750.44">
    <property type="match status" value="1"/>
</dbReference>
<feature type="chain" id="PRO_5001916878" description="PDZ domain-containing protein" evidence="6">
    <location>
        <begin position="27"/>
        <end position="639"/>
    </location>
</feature>
<evidence type="ECO:0000259" key="8">
    <source>
        <dbReference type="PROSITE" id="PS51272"/>
    </source>
</evidence>
<proteinExistence type="inferred from homology"/>
<dbReference type="SMART" id="SM00245">
    <property type="entry name" value="TSPc"/>
    <property type="match status" value="1"/>
</dbReference>
<keyword evidence="5" id="KW-0720">Serine protease</keyword>
<feature type="domain" description="PDZ" evidence="7">
    <location>
        <begin position="76"/>
        <end position="132"/>
    </location>
</feature>
<comment type="similarity">
    <text evidence="1">Belongs to the peptidase S41A family.</text>
</comment>
<evidence type="ECO:0000313" key="9">
    <source>
        <dbReference type="EMBL" id="KGF53768.1"/>
    </source>
</evidence>
<reference evidence="9 10" key="1">
    <citation type="submission" date="2011-08" db="EMBL/GenBank/DDBJ databases">
        <title>The Genome Sequence of Clostridium orbiscindens 1_3_50AFAA.</title>
        <authorList>
            <consortium name="The Broad Institute Genome Sequencing Platform"/>
            <person name="Earl A."/>
            <person name="Ward D."/>
            <person name="Feldgarden M."/>
            <person name="Gevers D."/>
            <person name="Daigneault M."/>
            <person name="Strauss J."/>
            <person name="Allen-Vercoe E."/>
            <person name="Young S.K."/>
            <person name="Zeng Q."/>
            <person name="Gargeya S."/>
            <person name="Fitzgerald M."/>
            <person name="Haas B."/>
            <person name="Abouelleil A."/>
            <person name="Alvarado L."/>
            <person name="Arachchi H.M."/>
            <person name="Berlin A."/>
            <person name="Brown A."/>
            <person name="Chapman S.B."/>
            <person name="Chen Z."/>
            <person name="Dunbar C."/>
            <person name="Freedman E."/>
            <person name="Gearin G."/>
            <person name="Gellesch M."/>
            <person name="Goldberg J."/>
            <person name="Griggs A."/>
            <person name="Gujja S."/>
            <person name="Heiman D."/>
            <person name="Howarth C."/>
            <person name="Larson L."/>
            <person name="Lui A."/>
            <person name="MacDonald P.J.P."/>
            <person name="Montmayeur A."/>
            <person name="Murphy C."/>
            <person name="Neiman D."/>
            <person name="Pearson M."/>
            <person name="Priest M."/>
            <person name="Roberts A."/>
            <person name="Saif S."/>
            <person name="Shea T."/>
            <person name="Shenoy N."/>
            <person name="Sisk P."/>
            <person name="Stolte C."/>
            <person name="Sykes S."/>
            <person name="Wortman J."/>
            <person name="Nusbaum C."/>
            <person name="Birren B."/>
        </authorList>
    </citation>
    <scope>NUCLEOTIDE SEQUENCE [LARGE SCALE GENOMIC DNA]</scope>
    <source>
        <strain evidence="9 10">1_3_50AFAA</strain>
    </source>
</reference>
<dbReference type="InterPro" id="IPR036034">
    <property type="entry name" value="PDZ_sf"/>
</dbReference>
<keyword evidence="6" id="KW-0732">Signal</keyword>
<dbReference type="Pfam" id="PF17820">
    <property type="entry name" value="PDZ_6"/>
    <property type="match status" value="1"/>
</dbReference>
<dbReference type="Pfam" id="PF00395">
    <property type="entry name" value="SLH"/>
    <property type="match status" value="2"/>
</dbReference>
<dbReference type="PROSITE" id="PS50106">
    <property type="entry name" value="PDZ"/>
    <property type="match status" value="1"/>
</dbReference>
<dbReference type="Proteomes" id="UP000029585">
    <property type="component" value="Unassembled WGS sequence"/>
</dbReference>
<dbReference type="HOGENOM" id="CLU_030019_0_0_9"/>
<dbReference type="CDD" id="cd06782">
    <property type="entry name" value="cpPDZ_CPP-like"/>
    <property type="match status" value="1"/>
</dbReference>
<dbReference type="PANTHER" id="PTHR32060:SF22">
    <property type="entry name" value="CARBOXYL-TERMINAL-PROCESSING PEPTIDASE 3, CHLOROPLASTIC"/>
    <property type="match status" value="1"/>
</dbReference>
<dbReference type="CDD" id="cd07560">
    <property type="entry name" value="Peptidase_S41_CPP"/>
    <property type="match status" value="1"/>
</dbReference>
<dbReference type="PATRIC" id="fig|742738.3.peg.3533"/>
<dbReference type="GO" id="GO:0004175">
    <property type="term" value="F:endopeptidase activity"/>
    <property type="evidence" value="ECO:0007669"/>
    <property type="project" value="TreeGrafter"/>
</dbReference>
<dbReference type="InterPro" id="IPR004447">
    <property type="entry name" value="Peptidase_S41A"/>
</dbReference>
<evidence type="ECO:0008006" key="11">
    <source>
        <dbReference type="Google" id="ProtNLM"/>
    </source>
</evidence>
<evidence type="ECO:0000256" key="2">
    <source>
        <dbReference type="ARBA" id="ARBA00022670"/>
    </source>
</evidence>
<evidence type="ECO:0000259" key="7">
    <source>
        <dbReference type="PROSITE" id="PS50106"/>
    </source>
</evidence>
<feature type="domain" description="SLH" evidence="8">
    <location>
        <begin position="503"/>
        <end position="562"/>
    </location>
</feature>
<dbReference type="Pfam" id="PF03572">
    <property type="entry name" value="Peptidase_S41"/>
    <property type="match status" value="1"/>
</dbReference>
<feature type="signal peptide" evidence="6">
    <location>
        <begin position="1"/>
        <end position="26"/>
    </location>
</feature>
<organism evidence="9 10">
    <name type="scientific">Flavonifractor plautii 1_3_50AFAA</name>
    <dbReference type="NCBI Taxonomy" id="742738"/>
    <lineage>
        <taxon>Bacteria</taxon>
        <taxon>Bacillati</taxon>
        <taxon>Bacillota</taxon>
        <taxon>Clostridia</taxon>
        <taxon>Eubacteriales</taxon>
        <taxon>Oscillospiraceae</taxon>
        <taxon>Flavonifractor</taxon>
    </lineage>
</organism>
<dbReference type="SUPFAM" id="SSF52096">
    <property type="entry name" value="ClpP/crotonase"/>
    <property type="match status" value="1"/>
</dbReference>
<dbReference type="GO" id="GO:0008236">
    <property type="term" value="F:serine-type peptidase activity"/>
    <property type="evidence" value="ECO:0007669"/>
    <property type="project" value="UniProtKB-KW"/>
</dbReference>
<dbReference type="EMBL" id="ADLO01000103">
    <property type="protein sequence ID" value="KGF53768.1"/>
    <property type="molecule type" value="Genomic_DNA"/>
</dbReference>
<evidence type="ECO:0000256" key="6">
    <source>
        <dbReference type="SAM" id="SignalP"/>
    </source>
</evidence>
<accession>A0A096B332</accession>
<keyword evidence="4" id="KW-0378">Hydrolase</keyword>
<dbReference type="GO" id="GO:0006508">
    <property type="term" value="P:proteolysis"/>
    <property type="evidence" value="ECO:0007669"/>
    <property type="project" value="UniProtKB-KW"/>
</dbReference>
<dbReference type="PROSITE" id="PS51272">
    <property type="entry name" value="SLH"/>
    <property type="match status" value="2"/>
</dbReference>
<evidence type="ECO:0000256" key="4">
    <source>
        <dbReference type="ARBA" id="ARBA00022801"/>
    </source>
</evidence>
<dbReference type="InterPro" id="IPR001119">
    <property type="entry name" value="SLH_dom"/>
</dbReference>
<dbReference type="InterPro" id="IPR029045">
    <property type="entry name" value="ClpP/crotonase-like_dom_sf"/>
</dbReference>
<dbReference type="Gene3D" id="3.90.226.10">
    <property type="entry name" value="2-enoyl-CoA Hydratase, Chain A, domain 1"/>
    <property type="match status" value="1"/>
</dbReference>
<dbReference type="SMART" id="SM00228">
    <property type="entry name" value="PDZ"/>
    <property type="match status" value="1"/>
</dbReference>
<evidence type="ECO:0000256" key="5">
    <source>
        <dbReference type="ARBA" id="ARBA00022825"/>
    </source>
</evidence>
<gene>
    <name evidence="9" type="ORF">HMPREF9460_03430</name>
</gene>
<dbReference type="SUPFAM" id="SSF50156">
    <property type="entry name" value="PDZ domain-like"/>
    <property type="match status" value="1"/>
</dbReference>
<evidence type="ECO:0000256" key="1">
    <source>
        <dbReference type="ARBA" id="ARBA00009179"/>
    </source>
</evidence>
<dbReference type="AlphaFoldDB" id="A0A096B332"/>
<dbReference type="RefSeq" id="WP_044942818.1">
    <property type="nucleotide sequence ID" value="NZ_KN174166.1"/>
</dbReference>
<dbReference type="eggNOG" id="COG0793">
    <property type="taxonomic scope" value="Bacteria"/>
</dbReference>
<keyword evidence="2" id="KW-0645">Protease</keyword>
<evidence type="ECO:0000313" key="10">
    <source>
        <dbReference type="Proteomes" id="UP000029585"/>
    </source>
</evidence>
<feature type="domain" description="SLH" evidence="8">
    <location>
        <begin position="439"/>
        <end position="502"/>
    </location>
</feature>
<dbReference type="Gene3D" id="2.30.42.10">
    <property type="match status" value="1"/>
</dbReference>
<sequence length="639" mass="68101">MKRMPLSRLFALPLALTLLLSPAAQALTPDQARELLQDYYIDEVPEDVLDQNTIQAMLEALGDPYTTYFSPEEYGAFTGSMSDTDTVGVGIYSLVTADGPLIQRVYENTPAADAGLQPGDLVTAVDGRSTAGQDAGTVAAWLKGDPGTRVELSYRRDGAEYTAVLTRRAITVPATYTELWDGHIGYIDCDTFGGETVAHFVSGMEDTAAGADHWIVDLRGNGGGEVDAAMGAAGCFTGSGVLAYLKDSTGAYGAYGSNDDARTLSPVIVLTDGETASASELFASDIRDTNTGILVGGRTFGKGVAQTVLDQRALPDYFPDGDAIKITSYRFYAPSGSTTDTVGLIPHLLVDPDLAPEVATLLSASSPKGSTEGYLRIDFNWRWYVELDTALSETHRDAFTALLEALPDGVRVLEGTGGPDGWADTTVEELVGRYVLTSYRDRSFTDTAGSPYAAQIDRLATYGILAGTGGGAFQPEGSLTRAQLCALLAQALNCRVPTGESQFTDVSMDDWYGLCVNAVARLGLVEGVGEGRFAPDAPVSHEQFITIMARLSQRLNMYMDLTLQEMPADAAEAAGLLSYSGWARDSVWLLALSQKGLLGNTINLLWEPLEDIDPAAVTTREEAAALTCTLLNYFGILPS</sequence>
<name>A0A096B332_FLAPL</name>
<protein>
    <recommendedName>
        <fullName evidence="11">PDZ domain-containing protein</fullName>
    </recommendedName>
</protein>
<dbReference type="InterPro" id="IPR041489">
    <property type="entry name" value="PDZ_6"/>
</dbReference>
<keyword evidence="3" id="KW-0677">Repeat</keyword>
<dbReference type="PANTHER" id="PTHR32060">
    <property type="entry name" value="TAIL-SPECIFIC PROTEASE"/>
    <property type="match status" value="1"/>
</dbReference>